<evidence type="ECO:0000313" key="10">
    <source>
        <dbReference type="EMBL" id="ROW03783.1"/>
    </source>
</evidence>
<dbReference type="InterPro" id="IPR037275">
    <property type="entry name" value="Znf_CTCHY_sf"/>
</dbReference>
<dbReference type="STRING" id="356882.A0A423WK71"/>
<evidence type="ECO:0000256" key="3">
    <source>
        <dbReference type="ARBA" id="ARBA00022833"/>
    </source>
</evidence>
<reference evidence="10 11" key="1">
    <citation type="submission" date="2015-09" db="EMBL/GenBank/DDBJ databases">
        <title>Host preference determinants of Valsa canker pathogens revealed by comparative genomics.</title>
        <authorList>
            <person name="Yin Z."/>
            <person name="Huang L."/>
        </authorList>
    </citation>
    <scope>NUCLEOTIDE SEQUENCE [LARGE SCALE GENOMIC DNA]</scope>
    <source>
        <strain evidence="10 11">03-1</strain>
    </source>
</reference>
<feature type="region of interest" description="Disordered" evidence="5">
    <location>
        <begin position="425"/>
        <end position="557"/>
    </location>
</feature>
<dbReference type="PROSITE" id="PS50157">
    <property type="entry name" value="ZINC_FINGER_C2H2_2"/>
    <property type="match status" value="1"/>
</dbReference>
<organism evidence="10 11">
    <name type="scientific">Cytospora schulzeri</name>
    <dbReference type="NCBI Taxonomy" id="448051"/>
    <lineage>
        <taxon>Eukaryota</taxon>
        <taxon>Fungi</taxon>
        <taxon>Dikarya</taxon>
        <taxon>Ascomycota</taxon>
        <taxon>Pezizomycotina</taxon>
        <taxon>Sordariomycetes</taxon>
        <taxon>Sordariomycetidae</taxon>
        <taxon>Diaporthales</taxon>
        <taxon>Cytosporaceae</taxon>
        <taxon>Cytospora</taxon>
    </lineage>
</organism>
<dbReference type="SUPFAM" id="SSF161219">
    <property type="entry name" value="CHY zinc finger-like"/>
    <property type="match status" value="1"/>
</dbReference>
<dbReference type="GO" id="GO:0061630">
    <property type="term" value="F:ubiquitin protein ligase activity"/>
    <property type="evidence" value="ECO:0007669"/>
    <property type="project" value="TreeGrafter"/>
</dbReference>
<dbReference type="SUPFAM" id="SSF161245">
    <property type="entry name" value="Zinc hairpin stack"/>
    <property type="match status" value="1"/>
</dbReference>
<dbReference type="InterPro" id="IPR001841">
    <property type="entry name" value="Znf_RING"/>
</dbReference>
<feature type="domain" description="C2H2-type" evidence="7">
    <location>
        <begin position="353"/>
        <end position="380"/>
    </location>
</feature>
<dbReference type="Proteomes" id="UP000283895">
    <property type="component" value="Unassembled WGS sequence"/>
</dbReference>
<protein>
    <recommendedName>
        <fullName evidence="12">RING-type domain-containing protein</fullName>
    </recommendedName>
</protein>
<evidence type="ECO:0000259" key="9">
    <source>
        <dbReference type="PROSITE" id="PS51270"/>
    </source>
</evidence>
<evidence type="ECO:0000259" key="6">
    <source>
        <dbReference type="PROSITE" id="PS50089"/>
    </source>
</evidence>
<evidence type="ECO:0000259" key="8">
    <source>
        <dbReference type="PROSITE" id="PS51266"/>
    </source>
</evidence>
<evidence type="ECO:0000256" key="4">
    <source>
        <dbReference type="PROSITE-ProRule" id="PRU00601"/>
    </source>
</evidence>
<evidence type="ECO:0000256" key="2">
    <source>
        <dbReference type="ARBA" id="ARBA00022771"/>
    </source>
</evidence>
<feature type="compositionally biased region" description="Acidic residues" evidence="5">
    <location>
        <begin position="523"/>
        <end position="551"/>
    </location>
</feature>
<evidence type="ECO:0000256" key="5">
    <source>
        <dbReference type="SAM" id="MobiDB-lite"/>
    </source>
</evidence>
<dbReference type="Pfam" id="PF05495">
    <property type="entry name" value="zf-CHY"/>
    <property type="match status" value="1"/>
</dbReference>
<dbReference type="GO" id="GO:0006511">
    <property type="term" value="P:ubiquitin-dependent protein catabolic process"/>
    <property type="evidence" value="ECO:0007669"/>
    <property type="project" value="TreeGrafter"/>
</dbReference>
<evidence type="ECO:0008006" key="12">
    <source>
        <dbReference type="Google" id="ProtNLM"/>
    </source>
</evidence>
<comment type="caution">
    <text evidence="10">The sequence shown here is derived from an EMBL/GenBank/DDBJ whole genome shotgun (WGS) entry which is preliminary data.</text>
</comment>
<feature type="region of interest" description="Disordered" evidence="5">
    <location>
        <begin position="1"/>
        <end position="55"/>
    </location>
</feature>
<evidence type="ECO:0000313" key="11">
    <source>
        <dbReference type="Proteomes" id="UP000283895"/>
    </source>
</evidence>
<dbReference type="CDD" id="cd16464">
    <property type="entry name" value="RING-H2_Pirh2-like"/>
    <property type="match status" value="1"/>
</dbReference>
<feature type="compositionally biased region" description="Basic and acidic residues" evidence="5">
    <location>
        <begin position="1"/>
        <end position="16"/>
    </location>
</feature>
<feature type="compositionally biased region" description="Polar residues" evidence="5">
    <location>
        <begin position="447"/>
        <end position="458"/>
    </location>
</feature>
<dbReference type="Pfam" id="PF13639">
    <property type="entry name" value="zf-RING_2"/>
    <property type="match status" value="1"/>
</dbReference>
<dbReference type="InterPro" id="IPR013083">
    <property type="entry name" value="Znf_RING/FYVE/PHD"/>
</dbReference>
<evidence type="ECO:0000256" key="1">
    <source>
        <dbReference type="ARBA" id="ARBA00022723"/>
    </source>
</evidence>
<proteinExistence type="predicted"/>
<dbReference type="PROSITE" id="PS50089">
    <property type="entry name" value="ZF_RING_2"/>
    <property type="match status" value="1"/>
</dbReference>
<name>A0A423WK71_9PEZI</name>
<accession>A0A423WK71</accession>
<dbReference type="Gene3D" id="3.30.40.10">
    <property type="entry name" value="Zinc/RING finger domain, C3HC4 (zinc finger)"/>
    <property type="match status" value="1"/>
</dbReference>
<dbReference type="PROSITE" id="PS51270">
    <property type="entry name" value="ZF_CTCHY"/>
    <property type="match status" value="1"/>
</dbReference>
<dbReference type="GO" id="GO:0005634">
    <property type="term" value="C:nucleus"/>
    <property type="evidence" value="ECO:0007669"/>
    <property type="project" value="TreeGrafter"/>
</dbReference>
<dbReference type="InterPro" id="IPR013087">
    <property type="entry name" value="Znf_C2H2_type"/>
</dbReference>
<dbReference type="Pfam" id="PF14599">
    <property type="entry name" value="zinc_ribbon_6"/>
    <property type="match status" value="1"/>
</dbReference>
<gene>
    <name evidence="10" type="ORF">VMCG_05478</name>
</gene>
<feature type="domain" description="CTCHY-type" evidence="9">
    <location>
        <begin position="250"/>
        <end position="316"/>
    </location>
</feature>
<keyword evidence="1" id="KW-0479">Metal-binding</keyword>
<keyword evidence="11" id="KW-1185">Reference proteome</keyword>
<dbReference type="SMART" id="SM00184">
    <property type="entry name" value="RING"/>
    <property type="match status" value="1"/>
</dbReference>
<feature type="domain" description="RING-type" evidence="6">
    <location>
        <begin position="317"/>
        <end position="359"/>
    </location>
</feature>
<keyword evidence="3" id="KW-0862">Zinc</keyword>
<evidence type="ECO:0000259" key="7">
    <source>
        <dbReference type="PROSITE" id="PS50157"/>
    </source>
</evidence>
<dbReference type="PROSITE" id="PS51266">
    <property type="entry name" value="ZF_CHY"/>
    <property type="match status" value="1"/>
</dbReference>
<dbReference type="InterPro" id="IPR017921">
    <property type="entry name" value="Znf_CTCHY"/>
</dbReference>
<dbReference type="OrthoDB" id="411372at2759"/>
<sequence length="557" mass="62104">MERHGHHEHHEPHEVSDIETNAGERATPEPRGATDEETQAAAQKRAHRLPADDGMKQLRKRILSIQSSSIAHDQKRYLMQQLLTESYANAKRAKTVAEGKVETPIRQTEYPEDPESPSASTSREIGFGVTALETIKSWTGLDGKAEINASEEDRLPTYVPMSATVAADDEEDPNDVDNAEGAALVLGCNHYRRNVKMQCVTCEKWYTCRLCHDEVEEHTLPRRLTKHMLCMLCGHPQKVSDTCVNCNESAAQYHCSICKLWSDDVNKPIYHCDDCGICRVGHGLDKDFFHCKTCRACISITQTNDHKCIERATDSDCPICGENMFASPRTVIFMECGHSIHRTCFNQYMASSYKCPICSKSIVNMEALFTNLANHIQEQPMPEEFRNVRSVVLCNDCSAKCSTPFHFLGLRCQICKSFNTAELDRSPMPGEGMVGDCTPGHQPPVTPTTQAHPQSPLQSRDVASHSGSTLLSPHAHAPYSLGQHGASSAGHHPYAEPELDFPIDDDEEEPHFWGGEPRSGPESSDEDDYEDDSDAESSNYEEDDDDDDEDIILVGHR</sequence>
<dbReference type="SUPFAM" id="SSF57850">
    <property type="entry name" value="RING/U-box"/>
    <property type="match status" value="1"/>
</dbReference>
<dbReference type="InterPro" id="IPR039512">
    <property type="entry name" value="RCHY1_zinc-ribbon"/>
</dbReference>
<dbReference type="GO" id="GO:0008270">
    <property type="term" value="F:zinc ion binding"/>
    <property type="evidence" value="ECO:0007669"/>
    <property type="project" value="UniProtKB-KW"/>
</dbReference>
<dbReference type="PANTHER" id="PTHR21319:SF0">
    <property type="entry name" value="AND RING FINGER DOMAIN PROTEIN, PUTATIVE (AFU_ORTHOLOGUE AFUA_1G08900)-RELATED"/>
    <property type="match status" value="1"/>
</dbReference>
<dbReference type="InterPro" id="IPR008913">
    <property type="entry name" value="Znf_CHY"/>
</dbReference>
<feature type="compositionally biased region" description="Acidic residues" evidence="5">
    <location>
        <begin position="497"/>
        <end position="509"/>
    </location>
</feature>
<feature type="domain" description="CHY-type" evidence="8">
    <location>
        <begin position="181"/>
        <end position="248"/>
    </location>
</feature>
<dbReference type="Gene3D" id="2.20.28.10">
    <property type="match status" value="1"/>
</dbReference>
<dbReference type="InterPro" id="IPR037274">
    <property type="entry name" value="Znf_CHY_sf"/>
</dbReference>
<dbReference type="AlphaFoldDB" id="A0A423WK71"/>
<dbReference type="EMBL" id="LKEA01000015">
    <property type="protein sequence ID" value="ROW03783.1"/>
    <property type="molecule type" value="Genomic_DNA"/>
</dbReference>
<dbReference type="PANTHER" id="PTHR21319">
    <property type="entry name" value="RING FINGER AND CHY ZINC FINGER DOMAIN-CONTAINING PROTEIN 1"/>
    <property type="match status" value="1"/>
</dbReference>
<dbReference type="GO" id="GO:0016567">
    <property type="term" value="P:protein ubiquitination"/>
    <property type="evidence" value="ECO:0007669"/>
    <property type="project" value="TreeGrafter"/>
</dbReference>
<keyword evidence="2 4" id="KW-0863">Zinc-finger</keyword>